<dbReference type="Pfam" id="PF01636">
    <property type="entry name" value="APH"/>
    <property type="match status" value="1"/>
</dbReference>
<accession>A0A7W9ZE12</accession>
<name>A0A7W9ZE12_NOVIT</name>
<reference evidence="2 3" key="1">
    <citation type="submission" date="2020-08" db="EMBL/GenBank/DDBJ databases">
        <title>Genomic Encyclopedia of Type Strains, Phase IV (KMG-IV): sequencing the most valuable type-strain genomes for metagenomic binning, comparative biology and taxonomic classification.</title>
        <authorList>
            <person name="Goeker M."/>
        </authorList>
    </citation>
    <scope>NUCLEOTIDE SEQUENCE [LARGE SCALE GENOMIC DNA]</scope>
    <source>
        <strain evidence="2 3">DSM 11590</strain>
    </source>
</reference>
<dbReference type="Gene3D" id="3.90.1200.10">
    <property type="match status" value="1"/>
</dbReference>
<dbReference type="Proteomes" id="UP000544872">
    <property type="component" value="Unassembled WGS sequence"/>
</dbReference>
<dbReference type="Gene3D" id="3.30.200.20">
    <property type="entry name" value="Phosphorylase Kinase, domain 1"/>
    <property type="match status" value="1"/>
</dbReference>
<gene>
    <name evidence="2" type="ORF">FHS48_001194</name>
</gene>
<keyword evidence="3" id="KW-1185">Reference proteome</keyword>
<dbReference type="InterPro" id="IPR011009">
    <property type="entry name" value="Kinase-like_dom_sf"/>
</dbReference>
<evidence type="ECO:0000313" key="2">
    <source>
        <dbReference type="EMBL" id="MBB6209786.1"/>
    </source>
</evidence>
<feature type="domain" description="Aminoglycoside phosphotransferase" evidence="1">
    <location>
        <begin position="30"/>
        <end position="262"/>
    </location>
</feature>
<dbReference type="InterPro" id="IPR002575">
    <property type="entry name" value="Aminoglycoside_PTrfase"/>
</dbReference>
<evidence type="ECO:0000259" key="1">
    <source>
        <dbReference type="Pfam" id="PF01636"/>
    </source>
</evidence>
<comment type="caution">
    <text evidence="2">The sequence shown here is derived from an EMBL/GenBank/DDBJ whole genome shotgun (WGS) entry which is preliminary data.</text>
</comment>
<dbReference type="RefSeq" id="WP_184262344.1">
    <property type="nucleotide sequence ID" value="NZ_JACIIX010000003.1"/>
</dbReference>
<dbReference type="AlphaFoldDB" id="A0A7W9ZE12"/>
<dbReference type="EMBL" id="JACIIX010000003">
    <property type="protein sequence ID" value="MBB6209786.1"/>
    <property type="molecule type" value="Genomic_DNA"/>
</dbReference>
<dbReference type="SUPFAM" id="SSF56112">
    <property type="entry name" value="Protein kinase-like (PK-like)"/>
    <property type="match status" value="1"/>
</dbReference>
<sequence>MTIPESKQDRAARRAAFLAACGRDPASAVFVAGDASPRTYYRVTAADRTVIVMDDPPPGEIPAFVTLGRFLAAQGLSVPAVLAEDRANGFLLLEDFGDASYGRMLTADPAQAGPLYALATDALCHLHDRLDASADPLPEVPPYDQDFLSFEVSLFCDWFLPAVGQPLSAPDRQAFLDLWTPLFRHLEAGPQTLVLRDFHVDNLMVLAGRDGTDACGFLDFQSARRGPLPYDLMSLMEDARRDIDPALRQAMQDRYLAARPTVEADTFRRDWAICAAQRHTKVIGGFVRTWQRDGKPHYLGHLPRVWELLDRALSHPDLMDIRAWFDDHAPTALRQRKLQ</sequence>
<evidence type="ECO:0000313" key="3">
    <source>
        <dbReference type="Proteomes" id="UP000544872"/>
    </source>
</evidence>
<protein>
    <recommendedName>
        <fullName evidence="1">Aminoglycoside phosphotransferase domain-containing protein</fullName>
    </recommendedName>
</protein>
<proteinExistence type="predicted"/>
<organism evidence="2 3">
    <name type="scientific">Novispirillum itersonii</name>
    <name type="common">Aquaspirillum itersonii</name>
    <dbReference type="NCBI Taxonomy" id="189"/>
    <lineage>
        <taxon>Bacteria</taxon>
        <taxon>Pseudomonadati</taxon>
        <taxon>Pseudomonadota</taxon>
        <taxon>Alphaproteobacteria</taxon>
        <taxon>Rhodospirillales</taxon>
        <taxon>Novispirillaceae</taxon>
        <taxon>Novispirillum</taxon>
    </lineage>
</organism>